<evidence type="ECO:0000256" key="2">
    <source>
        <dbReference type="ARBA" id="ARBA00007998"/>
    </source>
</evidence>
<sequence>METPREITLLQATAVLISTIIGVGILSLPLFAARAADSGAPLLTLFGCAIAFLSLFLLSSLGKRFPRKSIIHYSEAILGVWLGRLGSIAIILFFAMLSALTAREFGEVVITTVLRSTPVEITVIVMLTLAAISCRNDLNTFSYIHLFYLPFILAPGLLIVALSLQNADPINLLPVFSRHDGNWLGGALTIAALFQGSFVFSMIIPSMRTPAKALRASYFAILVSGGLYVLIVIASIAIFGAEEAKLQLWPTLELARMTSLPANILERLDILFLAVWVTAVFTTLFSSYYFTIHSISNLFKLRDHKMFTWAMLPFIFILAMLPKNVLETYHLILVIGSYGLFITIAYPAFLLIVAMLRKKREDQHDRELTQKAP</sequence>
<evidence type="ECO:0000256" key="5">
    <source>
        <dbReference type="ARBA" id="ARBA00022692"/>
    </source>
</evidence>
<dbReference type="Gene3D" id="1.20.1740.10">
    <property type="entry name" value="Amino acid/polyamine transporter I"/>
    <property type="match status" value="1"/>
</dbReference>
<name>A0ABY4WM93_9BACL</name>
<accession>A0ABY4WM93</accession>
<evidence type="ECO:0000256" key="7">
    <source>
        <dbReference type="ARBA" id="ARBA00023136"/>
    </source>
</evidence>
<comment type="subcellular location">
    <subcellularLocation>
        <location evidence="1">Membrane</location>
        <topology evidence="1">Multi-pass membrane protein</topology>
    </subcellularLocation>
</comment>
<feature type="transmembrane region" description="Helical" evidence="8">
    <location>
        <begin position="270"/>
        <end position="292"/>
    </location>
</feature>
<evidence type="ECO:0000256" key="1">
    <source>
        <dbReference type="ARBA" id="ARBA00004141"/>
    </source>
</evidence>
<keyword evidence="5 8" id="KW-0812">Transmembrane</keyword>
<dbReference type="PANTHER" id="PTHR34975:SF2">
    <property type="entry name" value="SPORE GERMINATION PROTEIN A2"/>
    <property type="match status" value="1"/>
</dbReference>
<keyword evidence="4" id="KW-0309">Germination</keyword>
<dbReference type="Pfam" id="PF03845">
    <property type="entry name" value="Spore_permease"/>
    <property type="match status" value="1"/>
</dbReference>
<evidence type="ECO:0000313" key="9">
    <source>
        <dbReference type="EMBL" id="USG67989.1"/>
    </source>
</evidence>
<keyword evidence="6 8" id="KW-1133">Transmembrane helix</keyword>
<dbReference type="EMBL" id="CP098755">
    <property type="protein sequence ID" value="USG67989.1"/>
    <property type="molecule type" value="Genomic_DNA"/>
</dbReference>
<protein>
    <submittedName>
        <fullName evidence="9">Spore germination protein</fullName>
    </submittedName>
</protein>
<feature type="transmembrane region" description="Helical" evidence="8">
    <location>
        <begin position="12"/>
        <end position="33"/>
    </location>
</feature>
<dbReference type="PANTHER" id="PTHR34975">
    <property type="entry name" value="SPORE GERMINATION PROTEIN A2"/>
    <property type="match status" value="1"/>
</dbReference>
<evidence type="ECO:0000256" key="4">
    <source>
        <dbReference type="ARBA" id="ARBA00022544"/>
    </source>
</evidence>
<feature type="transmembrane region" description="Helical" evidence="8">
    <location>
        <begin position="39"/>
        <end position="58"/>
    </location>
</feature>
<organism evidence="9 10">
    <name type="scientific">Brevibacillus ruminantium</name>
    <dbReference type="NCBI Taxonomy" id="2950604"/>
    <lineage>
        <taxon>Bacteria</taxon>
        <taxon>Bacillati</taxon>
        <taxon>Bacillota</taxon>
        <taxon>Bacilli</taxon>
        <taxon>Bacillales</taxon>
        <taxon>Paenibacillaceae</taxon>
        <taxon>Brevibacillus</taxon>
    </lineage>
</organism>
<feature type="transmembrane region" description="Helical" evidence="8">
    <location>
        <begin position="304"/>
        <end position="322"/>
    </location>
</feature>
<evidence type="ECO:0000256" key="3">
    <source>
        <dbReference type="ARBA" id="ARBA00022448"/>
    </source>
</evidence>
<feature type="transmembrane region" description="Helical" evidence="8">
    <location>
        <begin position="117"/>
        <end position="134"/>
    </location>
</feature>
<comment type="similarity">
    <text evidence="2">Belongs to the amino acid-polyamine-organocation (APC) superfamily. Spore germination protein (SGP) (TC 2.A.3.9) family.</text>
</comment>
<evidence type="ECO:0000256" key="6">
    <source>
        <dbReference type="ARBA" id="ARBA00022989"/>
    </source>
</evidence>
<feature type="transmembrane region" description="Helical" evidence="8">
    <location>
        <begin position="328"/>
        <end position="356"/>
    </location>
</feature>
<dbReference type="InterPro" id="IPR004761">
    <property type="entry name" value="Spore_GerAB"/>
</dbReference>
<reference evidence="9" key="1">
    <citation type="submission" date="2022-06" db="EMBL/GenBank/DDBJ databases">
        <title>Genome sequencing of Brevibacillus sp. BB3-R1.</title>
        <authorList>
            <person name="Heo J."/>
            <person name="Lee D."/>
            <person name="Won M."/>
            <person name="Han B.-H."/>
            <person name="Hong S.-B."/>
            <person name="Kwon S.-W."/>
        </authorList>
    </citation>
    <scope>NUCLEOTIDE SEQUENCE</scope>
    <source>
        <strain evidence="9">BB3-R1</strain>
    </source>
</reference>
<evidence type="ECO:0000313" key="10">
    <source>
        <dbReference type="Proteomes" id="UP001056500"/>
    </source>
</evidence>
<feature type="transmembrane region" description="Helical" evidence="8">
    <location>
        <begin position="146"/>
        <end position="164"/>
    </location>
</feature>
<feature type="transmembrane region" description="Helical" evidence="8">
    <location>
        <begin position="70"/>
        <end position="97"/>
    </location>
</feature>
<keyword evidence="7 8" id="KW-0472">Membrane</keyword>
<proteinExistence type="inferred from homology"/>
<dbReference type="NCBIfam" id="TIGR00912">
    <property type="entry name" value="2A0309"/>
    <property type="match status" value="1"/>
</dbReference>
<dbReference type="Proteomes" id="UP001056500">
    <property type="component" value="Chromosome"/>
</dbReference>
<keyword evidence="3" id="KW-0813">Transport</keyword>
<keyword evidence="10" id="KW-1185">Reference proteome</keyword>
<evidence type="ECO:0000256" key="8">
    <source>
        <dbReference type="SAM" id="Phobius"/>
    </source>
</evidence>
<gene>
    <name evidence="9" type="ORF">NDK47_12200</name>
</gene>
<dbReference type="RefSeq" id="WP_251875211.1">
    <property type="nucleotide sequence ID" value="NZ_CP098755.1"/>
</dbReference>
<feature type="transmembrane region" description="Helical" evidence="8">
    <location>
        <begin position="184"/>
        <end position="204"/>
    </location>
</feature>
<feature type="transmembrane region" description="Helical" evidence="8">
    <location>
        <begin position="216"/>
        <end position="241"/>
    </location>
</feature>